<dbReference type="PANTHER" id="PTHR43744:SF12">
    <property type="entry name" value="ABC TRANSPORTER PERMEASE PROTEIN MG189-RELATED"/>
    <property type="match status" value="1"/>
</dbReference>
<evidence type="ECO:0000256" key="7">
    <source>
        <dbReference type="RuleBase" id="RU363032"/>
    </source>
</evidence>
<reference evidence="9 10" key="1">
    <citation type="submission" date="2020-02" db="EMBL/GenBank/DDBJ databases">
        <authorList>
            <person name="Zheng R.K."/>
            <person name="Sun C.M."/>
        </authorList>
    </citation>
    <scope>NUCLEOTIDE SEQUENCE [LARGE SCALE GENOMIC DNA]</scope>
    <source>
        <strain evidence="10">rifampicinis</strain>
    </source>
</reference>
<keyword evidence="4 7" id="KW-0812">Transmembrane</keyword>
<feature type="transmembrane region" description="Helical" evidence="7">
    <location>
        <begin position="72"/>
        <end position="96"/>
    </location>
</feature>
<dbReference type="InterPro" id="IPR000515">
    <property type="entry name" value="MetI-like"/>
</dbReference>
<sequence length="279" mass="31754">MTSKTQKQIQTALSYFALIALSIIFLLPLYWLVRSSFMDNASIFQFPPKWIPNPIEWENYDFAFSRYPLFQYLGNTLTILIPSVLGTIISSTLVAYGFSRISWYGRDFIFGALLSTLMLPYVVTLIPTFFMWSKLGFVNTYVPLILPSWFGGGMFNIFLLRQFFRTIPQDYDEAATLDGANHFQILWYLIVPMSRSAIITIAIFTFLANWNDFLGPLIYISDPDKQTLALGLSNFQGYYSAEWGHLMAASTLMLLPVIILFFVAQGYFIKGIALGGLKG</sequence>
<dbReference type="AlphaFoldDB" id="A0A7S8IFM1"/>
<evidence type="ECO:0000256" key="2">
    <source>
        <dbReference type="ARBA" id="ARBA00022448"/>
    </source>
</evidence>
<dbReference type="GO" id="GO:0005886">
    <property type="term" value="C:plasma membrane"/>
    <property type="evidence" value="ECO:0007669"/>
    <property type="project" value="UniProtKB-SubCell"/>
</dbReference>
<dbReference type="Gene3D" id="1.10.3720.10">
    <property type="entry name" value="MetI-like"/>
    <property type="match status" value="1"/>
</dbReference>
<evidence type="ECO:0000256" key="3">
    <source>
        <dbReference type="ARBA" id="ARBA00022475"/>
    </source>
</evidence>
<evidence type="ECO:0000313" key="10">
    <source>
        <dbReference type="Proteomes" id="UP000594468"/>
    </source>
</evidence>
<feature type="transmembrane region" description="Helical" evidence="7">
    <location>
        <begin position="12"/>
        <end position="33"/>
    </location>
</feature>
<evidence type="ECO:0000256" key="5">
    <source>
        <dbReference type="ARBA" id="ARBA00022989"/>
    </source>
</evidence>
<dbReference type="PROSITE" id="PS50928">
    <property type="entry name" value="ABC_TM1"/>
    <property type="match status" value="1"/>
</dbReference>
<organism evidence="9 10">
    <name type="scientific">Phototrophicus methaneseepsis</name>
    <dbReference type="NCBI Taxonomy" id="2710758"/>
    <lineage>
        <taxon>Bacteria</taxon>
        <taxon>Bacillati</taxon>
        <taxon>Chloroflexota</taxon>
        <taxon>Candidatus Thermofontia</taxon>
        <taxon>Phototrophicales</taxon>
        <taxon>Phototrophicaceae</taxon>
        <taxon>Phototrophicus</taxon>
    </lineage>
</organism>
<dbReference type="EMBL" id="CP062983">
    <property type="protein sequence ID" value="QPC83742.1"/>
    <property type="molecule type" value="Genomic_DNA"/>
</dbReference>
<evidence type="ECO:0000256" key="4">
    <source>
        <dbReference type="ARBA" id="ARBA00022692"/>
    </source>
</evidence>
<evidence type="ECO:0000259" key="8">
    <source>
        <dbReference type="PROSITE" id="PS50928"/>
    </source>
</evidence>
<comment type="similarity">
    <text evidence="7">Belongs to the binding-protein-dependent transport system permease family.</text>
</comment>
<dbReference type="RefSeq" id="WP_195171806.1">
    <property type="nucleotide sequence ID" value="NZ_CP062983.1"/>
</dbReference>
<keyword evidence="6 7" id="KW-0472">Membrane</keyword>
<dbReference type="Proteomes" id="UP000594468">
    <property type="component" value="Chromosome"/>
</dbReference>
<name>A0A7S8IFM1_9CHLR</name>
<feature type="transmembrane region" description="Helical" evidence="7">
    <location>
        <begin position="108"/>
        <end position="132"/>
    </location>
</feature>
<dbReference type="GO" id="GO:0055085">
    <property type="term" value="P:transmembrane transport"/>
    <property type="evidence" value="ECO:0007669"/>
    <property type="project" value="InterPro"/>
</dbReference>
<dbReference type="SUPFAM" id="SSF161098">
    <property type="entry name" value="MetI-like"/>
    <property type="match status" value="1"/>
</dbReference>
<dbReference type="PANTHER" id="PTHR43744">
    <property type="entry name" value="ABC TRANSPORTER PERMEASE PROTEIN MG189-RELATED-RELATED"/>
    <property type="match status" value="1"/>
</dbReference>
<accession>A0A7S8IFM1</accession>
<keyword evidence="3" id="KW-1003">Cell membrane</keyword>
<evidence type="ECO:0000313" key="9">
    <source>
        <dbReference type="EMBL" id="QPC83742.1"/>
    </source>
</evidence>
<feature type="transmembrane region" description="Helical" evidence="7">
    <location>
        <begin position="185"/>
        <end position="207"/>
    </location>
</feature>
<feature type="transmembrane region" description="Helical" evidence="7">
    <location>
        <begin position="144"/>
        <end position="164"/>
    </location>
</feature>
<comment type="subcellular location">
    <subcellularLocation>
        <location evidence="1 7">Cell membrane</location>
        <topology evidence="1 7">Multi-pass membrane protein</topology>
    </subcellularLocation>
</comment>
<feature type="domain" description="ABC transmembrane type-1" evidence="8">
    <location>
        <begin position="73"/>
        <end position="264"/>
    </location>
</feature>
<protein>
    <submittedName>
        <fullName evidence="9">Carbohydrate ABC transporter permease</fullName>
    </submittedName>
</protein>
<evidence type="ECO:0000256" key="6">
    <source>
        <dbReference type="ARBA" id="ARBA00023136"/>
    </source>
</evidence>
<keyword evidence="2 7" id="KW-0813">Transport</keyword>
<gene>
    <name evidence="9" type="ORF">G4Y79_05015</name>
</gene>
<feature type="transmembrane region" description="Helical" evidence="7">
    <location>
        <begin position="246"/>
        <end position="269"/>
    </location>
</feature>
<dbReference type="KEGG" id="pmet:G4Y79_05015"/>
<dbReference type="Pfam" id="PF00528">
    <property type="entry name" value="BPD_transp_1"/>
    <property type="match status" value="1"/>
</dbReference>
<dbReference type="InterPro" id="IPR035906">
    <property type="entry name" value="MetI-like_sf"/>
</dbReference>
<evidence type="ECO:0000256" key="1">
    <source>
        <dbReference type="ARBA" id="ARBA00004651"/>
    </source>
</evidence>
<keyword evidence="10" id="KW-1185">Reference proteome</keyword>
<keyword evidence="5 7" id="KW-1133">Transmembrane helix</keyword>
<proteinExistence type="inferred from homology"/>
<dbReference type="CDD" id="cd06261">
    <property type="entry name" value="TM_PBP2"/>
    <property type="match status" value="1"/>
</dbReference>